<feature type="compositionally biased region" description="Polar residues" evidence="3">
    <location>
        <begin position="539"/>
        <end position="548"/>
    </location>
</feature>
<dbReference type="InterPro" id="IPR003347">
    <property type="entry name" value="JmjC_dom"/>
</dbReference>
<dbReference type="SMART" id="SM00558">
    <property type="entry name" value="JmjC"/>
    <property type="match status" value="1"/>
</dbReference>
<dbReference type="AlphaFoldDB" id="A0A914Z887"/>
<name>A0A914Z887_9BILA</name>
<feature type="compositionally biased region" description="Basic and acidic residues" evidence="3">
    <location>
        <begin position="437"/>
        <end position="467"/>
    </location>
</feature>
<feature type="region of interest" description="Disordered" evidence="3">
    <location>
        <begin position="366"/>
        <end position="527"/>
    </location>
</feature>
<comment type="subcellular location">
    <subcellularLocation>
        <location evidence="1">Nucleus</location>
    </subcellularLocation>
</comment>
<feature type="compositionally biased region" description="Basic and acidic residues" evidence="3">
    <location>
        <begin position="553"/>
        <end position="567"/>
    </location>
</feature>
<dbReference type="GO" id="GO:0005634">
    <property type="term" value="C:nucleus"/>
    <property type="evidence" value="ECO:0007669"/>
    <property type="project" value="UniProtKB-SubCell"/>
</dbReference>
<sequence>MRRTTLPEAADWCRNEKGADKFPFFIIRTDPLFWNLLRMKKEAIPKDAEVVATRVNVKELCPGFVEAISEHLMQMENQLKLSETEGLFLFSTVVDRSNAEQVQGFEYKEHLNFSLIHEIAANNEDFPHGWNMNQLPGQLTELLQGDNTIFGVSTSMIYSGELGTGSVIHVENFDLASANIVFPNSAGKAWIGINPGDEKKLTELISKNSHGKRRNCCSPLLHVDIMIDPKFLDDNEICWYYVVQNPGDIVITNPRGLHQVHNLGYNLAEATNFICDGWKKIARRRKACQCPGRTNLYKNREPWEMLADFVYDGEIEFFEATDANATLPTSELKEKYKNMATTEPWTEEEEVEDEDLGELIVEATQEKDLTPFDNGSRLAHVSPQPTEIEDDDCPISSKKSRKNVIESSDEEEEEPISIEESMAKNGAHVETFNEESPQDKEQPESEESPQDKEQPESVESPKNKEQPESGESSSDLGKSKREEAPSDTEMSEREEPPSDTEKSEGEGSPSDAKETAQQTRLEEIRNNDLIQRARRAILNMNTSGTQKQIAADARADKISQRRHEEAQGRSSQRNKRYNPFTRAEEIRRNKREAEEYAKSREEARKLYEEKNPERNVNRSRADGPMSSWFKVRVQRCKRNIETAKPRIAEYEVTGKWFKKINFAERKVTEEDKLEMLKKRRLLYNALGKMYYRCPEVLQKRIAEKYFEKEVIRDFINYHNESHRDLLSAALESLNADMDYWNNVFASPDNWNAEFGVDEDYRIPCIDWSSGNI</sequence>
<dbReference type="GO" id="GO:0010468">
    <property type="term" value="P:regulation of gene expression"/>
    <property type="evidence" value="ECO:0007669"/>
    <property type="project" value="TreeGrafter"/>
</dbReference>
<dbReference type="Gene3D" id="2.60.120.650">
    <property type="entry name" value="Cupin"/>
    <property type="match status" value="1"/>
</dbReference>
<dbReference type="WBParaSite" id="PSU_v2.g8892.t1">
    <property type="protein sequence ID" value="PSU_v2.g8892.t1"/>
    <property type="gene ID" value="PSU_v2.g8892"/>
</dbReference>
<evidence type="ECO:0000259" key="4">
    <source>
        <dbReference type="PROSITE" id="PS51184"/>
    </source>
</evidence>
<evidence type="ECO:0000256" key="2">
    <source>
        <dbReference type="ARBA" id="ARBA00023242"/>
    </source>
</evidence>
<dbReference type="PROSITE" id="PS51184">
    <property type="entry name" value="JMJC"/>
    <property type="match status" value="1"/>
</dbReference>
<reference evidence="6" key="1">
    <citation type="submission" date="2022-11" db="UniProtKB">
        <authorList>
            <consortium name="WormBaseParasite"/>
        </authorList>
    </citation>
    <scope>IDENTIFICATION</scope>
</reference>
<feature type="region of interest" description="Disordered" evidence="3">
    <location>
        <begin position="592"/>
        <end position="621"/>
    </location>
</feature>
<evidence type="ECO:0000313" key="5">
    <source>
        <dbReference type="Proteomes" id="UP000887577"/>
    </source>
</evidence>
<evidence type="ECO:0000313" key="6">
    <source>
        <dbReference type="WBParaSite" id="PSU_v2.g8892.t1"/>
    </source>
</evidence>
<evidence type="ECO:0000256" key="3">
    <source>
        <dbReference type="SAM" id="MobiDB-lite"/>
    </source>
</evidence>
<keyword evidence="5" id="KW-1185">Reference proteome</keyword>
<dbReference type="GO" id="GO:0000785">
    <property type="term" value="C:chromatin"/>
    <property type="evidence" value="ECO:0007669"/>
    <property type="project" value="TreeGrafter"/>
</dbReference>
<accession>A0A914Z887</accession>
<dbReference type="Pfam" id="PF02373">
    <property type="entry name" value="JmjC"/>
    <property type="match status" value="1"/>
</dbReference>
<dbReference type="SUPFAM" id="SSF51197">
    <property type="entry name" value="Clavaminate synthase-like"/>
    <property type="match status" value="1"/>
</dbReference>
<feature type="region of interest" description="Disordered" evidence="3">
    <location>
        <begin position="539"/>
        <end position="579"/>
    </location>
</feature>
<dbReference type="Proteomes" id="UP000887577">
    <property type="component" value="Unplaced"/>
</dbReference>
<keyword evidence="2" id="KW-0539">Nucleus</keyword>
<protein>
    <submittedName>
        <fullName evidence="6">JmjC domain-containing protein</fullName>
    </submittedName>
</protein>
<dbReference type="PANTHER" id="PTHR10694:SF113">
    <property type="entry name" value="PROTEIN JUMONJI"/>
    <property type="match status" value="1"/>
</dbReference>
<dbReference type="PANTHER" id="PTHR10694">
    <property type="entry name" value="LYSINE-SPECIFIC DEMETHYLASE"/>
    <property type="match status" value="1"/>
</dbReference>
<feature type="domain" description="JmjC" evidence="4">
    <location>
        <begin position="124"/>
        <end position="290"/>
    </location>
</feature>
<organism evidence="5 6">
    <name type="scientific">Panagrolaimus superbus</name>
    <dbReference type="NCBI Taxonomy" id="310955"/>
    <lineage>
        <taxon>Eukaryota</taxon>
        <taxon>Metazoa</taxon>
        <taxon>Ecdysozoa</taxon>
        <taxon>Nematoda</taxon>
        <taxon>Chromadorea</taxon>
        <taxon>Rhabditida</taxon>
        <taxon>Tylenchina</taxon>
        <taxon>Panagrolaimomorpha</taxon>
        <taxon>Panagrolaimoidea</taxon>
        <taxon>Panagrolaimidae</taxon>
        <taxon>Panagrolaimus</taxon>
    </lineage>
</organism>
<feature type="compositionally biased region" description="Basic and acidic residues" evidence="3">
    <location>
        <begin position="477"/>
        <end position="505"/>
    </location>
</feature>
<proteinExistence type="predicted"/>
<dbReference type="GO" id="GO:0034647">
    <property type="term" value="F:histone H3K4me/H3K4me2/H3K4me3 demethylase activity"/>
    <property type="evidence" value="ECO:0007669"/>
    <property type="project" value="TreeGrafter"/>
</dbReference>
<evidence type="ECO:0000256" key="1">
    <source>
        <dbReference type="ARBA" id="ARBA00004123"/>
    </source>
</evidence>
<feature type="compositionally biased region" description="Acidic residues" evidence="3">
    <location>
        <begin position="407"/>
        <end position="417"/>
    </location>
</feature>